<sequence length="212" mass="24252">MPEYSNFATEPYYFLPEALKAFHQQYLSIDVEILIANQGANLNKREADLLISRTKPEQPDMVVSFLHQEPMSFYAHQAYLAEVGMPSSLADLHHGRFNLIGYDQLDFYQQAAQQVGHTMSKSQLSFRTDSHKMQIELARAKAGVAVLFKTIVARYPELVPALPKAQLPDVNWWLVCHRDVHINPRIRHLMTFLSQWFQSGKGDASQKYASSL</sequence>
<dbReference type="Proteomes" id="UP000241771">
    <property type="component" value="Unassembled WGS sequence"/>
</dbReference>
<feature type="domain" description="LysR substrate-binding" evidence="2">
    <location>
        <begin position="12"/>
        <end position="197"/>
    </location>
</feature>
<comment type="caution">
    <text evidence="3">The sequence shown here is derived from an EMBL/GenBank/DDBJ whole genome shotgun (WGS) entry which is preliminary data.</text>
</comment>
<accession>A0A2T3NP79</accession>
<dbReference type="AlphaFoldDB" id="A0A2T3NP79"/>
<dbReference type="PANTHER" id="PTHR30537:SF3">
    <property type="entry name" value="TRANSCRIPTIONAL REGULATORY PROTEIN"/>
    <property type="match status" value="1"/>
</dbReference>
<dbReference type="OrthoDB" id="570111at2"/>
<dbReference type="GO" id="GO:0003700">
    <property type="term" value="F:DNA-binding transcription factor activity"/>
    <property type="evidence" value="ECO:0007669"/>
    <property type="project" value="TreeGrafter"/>
</dbReference>
<dbReference type="SUPFAM" id="SSF53850">
    <property type="entry name" value="Periplasmic binding protein-like II"/>
    <property type="match status" value="1"/>
</dbReference>
<reference evidence="3 4" key="1">
    <citation type="submission" date="2018-01" db="EMBL/GenBank/DDBJ databases">
        <title>Whole genome sequencing of Histamine producing bacteria.</title>
        <authorList>
            <person name="Butler K."/>
        </authorList>
    </citation>
    <scope>NUCLEOTIDE SEQUENCE [LARGE SCALE GENOMIC DNA]</scope>
    <source>
        <strain evidence="3 4">DSM 100436</strain>
    </source>
</reference>
<evidence type="ECO:0000313" key="4">
    <source>
        <dbReference type="Proteomes" id="UP000241771"/>
    </source>
</evidence>
<dbReference type="RefSeq" id="WP_051902177.1">
    <property type="nucleotide sequence ID" value="NZ_JGVO01000386.1"/>
</dbReference>
<evidence type="ECO:0000256" key="1">
    <source>
        <dbReference type="ARBA" id="ARBA00009437"/>
    </source>
</evidence>
<dbReference type="EMBL" id="PYMA01000013">
    <property type="protein sequence ID" value="PSW18022.1"/>
    <property type="molecule type" value="Genomic_DNA"/>
</dbReference>
<dbReference type="GO" id="GO:0006351">
    <property type="term" value="P:DNA-templated transcription"/>
    <property type="evidence" value="ECO:0007669"/>
    <property type="project" value="TreeGrafter"/>
</dbReference>
<dbReference type="GO" id="GO:0043565">
    <property type="term" value="F:sequence-specific DNA binding"/>
    <property type="evidence" value="ECO:0007669"/>
    <property type="project" value="TreeGrafter"/>
</dbReference>
<evidence type="ECO:0000313" key="3">
    <source>
        <dbReference type="EMBL" id="PSW18022.1"/>
    </source>
</evidence>
<keyword evidence="4" id="KW-1185">Reference proteome</keyword>
<proteinExistence type="inferred from homology"/>
<dbReference type="PANTHER" id="PTHR30537">
    <property type="entry name" value="HTH-TYPE TRANSCRIPTIONAL REGULATOR"/>
    <property type="match status" value="1"/>
</dbReference>
<organism evidence="3 4">
    <name type="scientific">Photobacterium sanctipauli</name>
    <dbReference type="NCBI Taxonomy" id="1342794"/>
    <lineage>
        <taxon>Bacteria</taxon>
        <taxon>Pseudomonadati</taxon>
        <taxon>Pseudomonadota</taxon>
        <taxon>Gammaproteobacteria</taxon>
        <taxon>Vibrionales</taxon>
        <taxon>Vibrionaceae</taxon>
        <taxon>Photobacterium</taxon>
    </lineage>
</organism>
<name>A0A2T3NP79_9GAMM</name>
<protein>
    <recommendedName>
        <fullName evidence="2">LysR substrate-binding domain-containing protein</fullName>
    </recommendedName>
</protein>
<dbReference type="Pfam" id="PF03466">
    <property type="entry name" value="LysR_substrate"/>
    <property type="match status" value="1"/>
</dbReference>
<comment type="similarity">
    <text evidence="1">Belongs to the LysR transcriptional regulatory family.</text>
</comment>
<evidence type="ECO:0000259" key="2">
    <source>
        <dbReference type="Pfam" id="PF03466"/>
    </source>
</evidence>
<dbReference type="InterPro" id="IPR005119">
    <property type="entry name" value="LysR_subst-bd"/>
</dbReference>
<dbReference type="CDD" id="cd05466">
    <property type="entry name" value="PBP2_LTTR_substrate"/>
    <property type="match status" value="1"/>
</dbReference>
<dbReference type="Gene3D" id="3.40.190.290">
    <property type="match status" value="1"/>
</dbReference>
<gene>
    <name evidence="3" type="ORF">C9I98_18170</name>
</gene>
<dbReference type="InterPro" id="IPR058163">
    <property type="entry name" value="LysR-type_TF_proteobact-type"/>
</dbReference>